<dbReference type="GO" id="GO:0016787">
    <property type="term" value="F:hydrolase activity"/>
    <property type="evidence" value="ECO:0007669"/>
    <property type="project" value="UniProtKB-KW"/>
</dbReference>
<evidence type="ECO:0000256" key="1">
    <source>
        <dbReference type="ARBA" id="ARBA00022741"/>
    </source>
</evidence>
<evidence type="ECO:0000313" key="8">
    <source>
        <dbReference type="EMBL" id="MEI4272227.1"/>
    </source>
</evidence>
<proteinExistence type="predicted"/>
<keyword evidence="1" id="KW-0547">Nucleotide-binding</keyword>
<feature type="compositionally biased region" description="Acidic residues" evidence="5">
    <location>
        <begin position="103"/>
        <end position="112"/>
    </location>
</feature>
<evidence type="ECO:0000256" key="5">
    <source>
        <dbReference type="SAM" id="MobiDB-lite"/>
    </source>
</evidence>
<dbReference type="CDD" id="cd18793">
    <property type="entry name" value="SF2_C_SNF"/>
    <property type="match status" value="1"/>
</dbReference>
<dbReference type="SMART" id="SM00490">
    <property type="entry name" value="HELICc"/>
    <property type="match status" value="1"/>
</dbReference>
<dbReference type="EC" id="3.6.4.-" evidence="8"/>
<dbReference type="Pfam" id="PF00176">
    <property type="entry name" value="SNF2-rel_dom"/>
    <property type="match status" value="1"/>
</dbReference>
<evidence type="ECO:0000259" key="6">
    <source>
        <dbReference type="PROSITE" id="PS51192"/>
    </source>
</evidence>
<name>A0ABU8DTP4_9ACTN</name>
<dbReference type="EMBL" id="JBAPLU010000009">
    <property type="protein sequence ID" value="MEI4272227.1"/>
    <property type="molecule type" value="Genomic_DNA"/>
</dbReference>
<dbReference type="SMART" id="SM00487">
    <property type="entry name" value="DEXDc"/>
    <property type="match status" value="1"/>
</dbReference>
<dbReference type="RefSeq" id="WP_336404363.1">
    <property type="nucleotide sequence ID" value="NZ_JBAPLU010000009.1"/>
</dbReference>
<evidence type="ECO:0000256" key="3">
    <source>
        <dbReference type="ARBA" id="ARBA00022806"/>
    </source>
</evidence>
<feature type="domain" description="Helicase C-terminal" evidence="7">
    <location>
        <begin position="508"/>
        <end position="656"/>
    </location>
</feature>
<dbReference type="InterPro" id="IPR014001">
    <property type="entry name" value="Helicase_ATP-bd"/>
</dbReference>
<accession>A0ABU8DTP4</accession>
<evidence type="ECO:0000256" key="2">
    <source>
        <dbReference type="ARBA" id="ARBA00022801"/>
    </source>
</evidence>
<dbReference type="PROSITE" id="PS51192">
    <property type="entry name" value="HELICASE_ATP_BIND_1"/>
    <property type="match status" value="1"/>
</dbReference>
<feature type="region of interest" description="Disordered" evidence="5">
    <location>
        <begin position="101"/>
        <end position="121"/>
    </location>
</feature>
<dbReference type="Gene3D" id="3.40.50.10810">
    <property type="entry name" value="Tandem AAA-ATPase domain"/>
    <property type="match status" value="1"/>
</dbReference>
<organism evidence="8 9">
    <name type="scientific">Klenkia sesuvii</name>
    <dbReference type="NCBI Taxonomy" id="3103137"/>
    <lineage>
        <taxon>Bacteria</taxon>
        <taxon>Bacillati</taxon>
        <taxon>Actinomycetota</taxon>
        <taxon>Actinomycetes</taxon>
        <taxon>Geodermatophilales</taxon>
        <taxon>Geodermatophilaceae</taxon>
        <taxon>Klenkia</taxon>
    </lineage>
</organism>
<dbReference type="PANTHER" id="PTHR45766">
    <property type="entry name" value="DNA ANNEALING HELICASE AND ENDONUCLEASE ZRANB3 FAMILY MEMBER"/>
    <property type="match status" value="1"/>
</dbReference>
<protein>
    <submittedName>
        <fullName evidence="8">DEAD/DEAH box helicase</fullName>
        <ecNumber evidence="8">3.6.4.-</ecNumber>
    </submittedName>
</protein>
<dbReference type="InterPro" id="IPR038718">
    <property type="entry name" value="SNF2-like_sf"/>
</dbReference>
<keyword evidence="9" id="KW-1185">Reference proteome</keyword>
<reference evidence="8 9" key="1">
    <citation type="submission" date="2024-03" db="EMBL/GenBank/DDBJ databases">
        <title>Draft genome sequence of Klenkia sp. LSe6-5.</title>
        <authorList>
            <person name="Duangmal K."/>
            <person name="Chantavorakit T."/>
        </authorList>
    </citation>
    <scope>NUCLEOTIDE SEQUENCE [LARGE SCALE GENOMIC DNA]</scope>
    <source>
        <strain evidence="8 9">LSe6-5</strain>
    </source>
</reference>
<dbReference type="InterPro" id="IPR001650">
    <property type="entry name" value="Helicase_C-like"/>
</dbReference>
<dbReference type="InterPro" id="IPR000330">
    <property type="entry name" value="SNF2_N"/>
</dbReference>
<feature type="domain" description="Helicase ATP-binding" evidence="6">
    <location>
        <begin position="207"/>
        <end position="366"/>
    </location>
</feature>
<keyword evidence="2 8" id="KW-0378">Hydrolase</keyword>
<dbReference type="InterPro" id="IPR049730">
    <property type="entry name" value="SNF2/RAD54-like_C"/>
</dbReference>
<dbReference type="GO" id="GO:0004386">
    <property type="term" value="F:helicase activity"/>
    <property type="evidence" value="ECO:0007669"/>
    <property type="project" value="UniProtKB-KW"/>
</dbReference>
<dbReference type="SUPFAM" id="SSF52540">
    <property type="entry name" value="P-loop containing nucleoside triphosphate hydrolases"/>
    <property type="match status" value="2"/>
</dbReference>
<keyword evidence="3 8" id="KW-0347">Helicase</keyword>
<comment type="caution">
    <text evidence="8">The sequence shown here is derived from an EMBL/GenBank/DDBJ whole genome shotgun (WGS) entry which is preliminary data.</text>
</comment>
<dbReference type="Pfam" id="PF00271">
    <property type="entry name" value="Helicase_C"/>
    <property type="match status" value="1"/>
</dbReference>
<dbReference type="PANTHER" id="PTHR45766:SF3">
    <property type="entry name" value="DNA ANNEALING HELICASE AND ENDONUCLEASE ZRANB3"/>
    <property type="match status" value="1"/>
</dbReference>
<dbReference type="Gene3D" id="3.40.50.300">
    <property type="entry name" value="P-loop containing nucleotide triphosphate hydrolases"/>
    <property type="match status" value="1"/>
</dbReference>
<evidence type="ECO:0000256" key="4">
    <source>
        <dbReference type="ARBA" id="ARBA00022840"/>
    </source>
</evidence>
<dbReference type="PROSITE" id="PS51194">
    <property type="entry name" value="HELICASE_CTER"/>
    <property type="match status" value="1"/>
</dbReference>
<gene>
    <name evidence="8" type="ORF">TEK04_10880</name>
</gene>
<keyword evidence="4" id="KW-0067">ATP-binding</keyword>
<sequence length="680" mass="73400">MGALARTVREVEAAAKRGRVTPSVRARFQAVALLLREERARVRTAEGSEAHRAEQLKRLEGIATILATTAVRDAGLLALLGDDAVVSAAARQVAKEIRQDLGLEPEEDDEPEPTPVAPVEVGRRVVPQSVVSRQLANPFLAPDYEAGAAQRGPRVGRLAGWELMGPLLTSFERASGGAPACMPLPFPTSRFTPPGLELMSHQGQLVAAAAEGHRSFLLADEPGLGKTAQALLAAEAAMAYPLLVVVPNVVKTNWAREAAVWTPHRPATVVQGDGETVDGFADIVVVNYEVLDRHRGWLGEFGFRGMVVDEAHFIKNVTSQRSQHVLALSEGMRLRTAKPLLMALTGTPLINDVDDFRAIWRFLGWVDDSKPLAELTERLESLGLVPADREFYDAARRAVIDMGIVRRRKVDVAADIPARRIADLPVELDGAVGRSIRAAERELAQRMVHQYRSAMAYRDVVDDELDMDLVRRVAKSELKDAMTRQTGENVFSMMRRIGLAKAELAADYAAQLARSAGKVVFFAKHIAVMDTAEASFEKAGVRFSSIRGDQTPSARQKQVDAFVTDPDVKVAVCSLTAAGVGLNLQVASNVVLAELSWTDAEQTQAIDRSHRIGQTEPVTAWRIIAAQTIDSRIAELIGSKAGLAARALDGSDEEVAGTGDVQLEALVALLVDELGAPAPG</sequence>
<evidence type="ECO:0000259" key="7">
    <source>
        <dbReference type="PROSITE" id="PS51194"/>
    </source>
</evidence>
<dbReference type="Proteomes" id="UP001361570">
    <property type="component" value="Unassembled WGS sequence"/>
</dbReference>
<evidence type="ECO:0000313" key="9">
    <source>
        <dbReference type="Proteomes" id="UP001361570"/>
    </source>
</evidence>
<dbReference type="InterPro" id="IPR027417">
    <property type="entry name" value="P-loop_NTPase"/>
</dbReference>